<comment type="subcellular location">
    <subcellularLocation>
        <location evidence="1">Mitochondrion inner membrane</location>
        <topology evidence="1">Single-pass membrane protein</topology>
    </subcellularLocation>
</comment>
<feature type="region of interest" description="Disordered" evidence="2">
    <location>
        <begin position="54"/>
        <end position="112"/>
    </location>
</feature>
<dbReference type="OMA" id="TNSIFEY"/>
<comment type="function">
    <text evidence="1">Essential component of the TIM23 complex, a complex that mediates the translocation of transit peptide-containing proteins across the mitochondrial inner membrane.</text>
</comment>
<gene>
    <name evidence="4" type="ORF">FDP41_003079</name>
</gene>
<feature type="compositionally biased region" description="Low complexity" evidence="2">
    <location>
        <begin position="97"/>
        <end position="111"/>
    </location>
</feature>
<keyword evidence="1" id="KW-0813">Transport</keyword>
<dbReference type="PROSITE" id="PS50969">
    <property type="entry name" value="FCP1"/>
    <property type="match status" value="1"/>
</dbReference>
<dbReference type="EMBL" id="VFQX01000033">
    <property type="protein sequence ID" value="KAF0977757.1"/>
    <property type="molecule type" value="Genomic_DNA"/>
</dbReference>
<keyword evidence="1" id="KW-0653">Protein transport</keyword>
<comment type="subunit">
    <text evidence="1">Component of the TIM23 complex.</text>
</comment>
<feature type="domain" description="FCP1 homology" evidence="3">
    <location>
        <begin position="276"/>
        <end position="461"/>
    </location>
</feature>
<evidence type="ECO:0000313" key="5">
    <source>
        <dbReference type="Proteomes" id="UP000444721"/>
    </source>
</evidence>
<comment type="caution">
    <text evidence="4">The sequence shown here is derived from an EMBL/GenBank/DDBJ whole genome shotgun (WGS) entry which is preliminary data.</text>
</comment>
<evidence type="ECO:0000256" key="1">
    <source>
        <dbReference type="RuleBase" id="RU365079"/>
    </source>
</evidence>
<evidence type="ECO:0000313" key="4">
    <source>
        <dbReference type="EMBL" id="KAF0977757.1"/>
    </source>
</evidence>
<dbReference type="SUPFAM" id="SSF56784">
    <property type="entry name" value="HAD-like"/>
    <property type="match status" value="1"/>
</dbReference>
<evidence type="ECO:0000256" key="2">
    <source>
        <dbReference type="SAM" id="MobiDB-lite"/>
    </source>
</evidence>
<reference evidence="4 5" key="1">
    <citation type="journal article" date="2019" name="Sci. Rep.">
        <title>Nanopore sequencing improves the draft genome of the human pathogenic amoeba Naegleria fowleri.</title>
        <authorList>
            <person name="Liechti N."/>
            <person name="Schurch N."/>
            <person name="Bruggmann R."/>
            <person name="Wittwer M."/>
        </authorList>
    </citation>
    <scope>NUCLEOTIDE SEQUENCE [LARGE SCALE GENOMIC DNA]</scope>
    <source>
        <strain evidence="4 5">ATCC 30894</strain>
    </source>
</reference>
<dbReference type="GeneID" id="68110297"/>
<feature type="region of interest" description="Disordered" evidence="2">
    <location>
        <begin position="469"/>
        <end position="490"/>
    </location>
</feature>
<dbReference type="InterPro" id="IPR023214">
    <property type="entry name" value="HAD_sf"/>
</dbReference>
<dbReference type="AlphaFoldDB" id="A0A6A5BL71"/>
<sequence>MTNVGIKRKLDETSFGNGTTTYCATLFTGGFTDDPTLIDECILVDEDSTSPITPTQSPLIYFDQGNTPPRDLKKIKQTANNDHGSPLPTSTTTINQSPKSSNSKRNSTTSPRRLRSFDCNFKATKGLYANVSFVLKNNGSSISSKMEEQIVNIINNPILKNSENVKLNNNDIYLEIKDFASDESLSLYKDLKANQFFDYIPQFEVSGKDEQSRYILCYLKGMLVRKNEIAVVPIPGHTHQILVFDHTNDKSYSTTPCSLEGYLLDDFEFDTKLSCVIVPKFVMALDLDETLIRTRALNPGETVQNNPFEFEFTVQNQRYCCCVRPGTQQLLSWCCTVFQVYIFTNSIFEYAREICKILDPQRQHLLAHINVDDINSLKTMLKSREDMTPHEGIPKPLGMKDLKKFNIDAFETVIFDDDQTIWKQQECVLPFADIVQHRKPLEFFTAIRTETWKKLQYLHQVKLRLRKKHETSTMKGQLGTTTSNTNSKNGNSFNFAIPERSCITLSQELALNGSSKSVLDLPANSLFELSNSSNNNNKLKK</sequence>
<keyword evidence="1" id="KW-0809">Transit peptide</keyword>
<keyword evidence="1" id="KW-0496">Mitochondrion</keyword>
<dbReference type="Gene3D" id="3.40.50.1000">
    <property type="entry name" value="HAD superfamily/HAD-like"/>
    <property type="match status" value="1"/>
</dbReference>
<dbReference type="Proteomes" id="UP000444721">
    <property type="component" value="Unassembled WGS sequence"/>
</dbReference>
<dbReference type="Pfam" id="PF03031">
    <property type="entry name" value="NIF"/>
    <property type="match status" value="1"/>
</dbReference>
<keyword evidence="1" id="KW-0811">Translocation</keyword>
<proteinExistence type="inferred from homology"/>
<protein>
    <recommendedName>
        <fullName evidence="1">Mitochondrial import inner membrane translocase subunit TIM50</fullName>
    </recommendedName>
</protein>
<dbReference type="PANTHER" id="PTHR12210">
    <property type="entry name" value="DULLARD PROTEIN PHOSPHATASE"/>
    <property type="match status" value="1"/>
</dbReference>
<dbReference type="InterPro" id="IPR036412">
    <property type="entry name" value="HAD-like_sf"/>
</dbReference>
<dbReference type="VEuPathDB" id="AmoebaDB:NF0031170"/>
<dbReference type="VEuPathDB" id="AmoebaDB:FDP41_003079"/>
<organism evidence="4 5">
    <name type="scientific">Naegleria fowleri</name>
    <name type="common">Brain eating amoeba</name>
    <dbReference type="NCBI Taxonomy" id="5763"/>
    <lineage>
        <taxon>Eukaryota</taxon>
        <taxon>Discoba</taxon>
        <taxon>Heterolobosea</taxon>
        <taxon>Tetramitia</taxon>
        <taxon>Eutetramitia</taxon>
        <taxon>Vahlkampfiidae</taxon>
        <taxon>Naegleria</taxon>
    </lineage>
</organism>
<keyword evidence="5" id="KW-1185">Reference proteome</keyword>
<dbReference type="OrthoDB" id="10249888at2759"/>
<dbReference type="GO" id="GO:0015031">
    <property type="term" value="P:protein transport"/>
    <property type="evidence" value="ECO:0007669"/>
    <property type="project" value="UniProtKB-KW"/>
</dbReference>
<dbReference type="GO" id="GO:0005744">
    <property type="term" value="C:TIM23 mitochondrial import inner membrane translocase complex"/>
    <property type="evidence" value="ECO:0007669"/>
    <property type="project" value="UniProtKB-UniRule"/>
</dbReference>
<evidence type="ECO:0000259" key="3">
    <source>
        <dbReference type="PROSITE" id="PS50969"/>
    </source>
</evidence>
<dbReference type="RefSeq" id="XP_044562470.1">
    <property type="nucleotide sequence ID" value="XM_044706343.1"/>
</dbReference>
<name>A0A6A5BL71_NAEFO</name>
<feature type="compositionally biased region" description="Low complexity" evidence="2">
    <location>
        <begin position="479"/>
        <end position="490"/>
    </location>
</feature>
<feature type="compositionally biased region" description="Polar residues" evidence="2">
    <location>
        <begin position="77"/>
        <end position="96"/>
    </location>
</feature>
<accession>A0A6A5BL71</accession>
<comment type="similarity">
    <text evidence="1">Belongs to the TIM50 family.</text>
</comment>
<dbReference type="VEuPathDB" id="AmoebaDB:NfTy_058770"/>
<dbReference type="InterPro" id="IPR004274">
    <property type="entry name" value="FCP1_dom"/>
</dbReference>
<dbReference type="SMART" id="SM00577">
    <property type="entry name" value="CPDc"/>
    <property type="match status" value="1"/>
</dbReference>
<dbReference type="InterPro" id="IPR050365">
    <property type="entry name" value="TIM50"/>
</dbReference>